<comment type="caution">
    <text evidence="1">The sequence shown here is derived from an EMBL/GenBank/DDBJ whole genome shotgun (WGS) entry which is preliminary data.</text>
</comment>
<proteinExistence type="predicted"/>
<sequence length="166" mass="18804">MIVDGGSESEPGCDDGSDGDWIMRVVIVDNKALVNFAVLKTYNQFEVHSAQQTGPSIPLTEHTIPTHRKKVPPQRRIRDNSTTVNGFLSAERRLGVQIVRPDRRNMRQLMLQKIQYPHTTPPISLRHFSPNPNSFSQHVVLISIGLISGGCFSRWMVYSSRPYLHQ</sequence>
<gene>
    <name evidence="1" type="ORF">Fot_12226</name>
</gene>
<reference evidence="2" key="1">
    <citation type="submission" date="2024-07" db="EMBL/GenBank/DDBJ databases">
        <title>Two chromosome-level genome assemblies of Korean endemic species Abeliophyllum distichum and Forsythia ovata (Oleaceae).</title>
        <authorList>
            <person name="Jang H."/>
        </authorList>
    </citation>
    <scope>NUCLEOTIDE SEQUENCE [LARGE SCALE GENOMIC DNA]</scope>
</reference>
<protein>
    <submittedName>
        <fullName evidence="1">Uncharacterized protein</fullName>
    </submittedName>
</protein>
<dbReference type="AlphaFoldDB" id="A0ABD1WLX6"/>
<dbReference type="EMBL" id="JBFOLJ010000003">
    <property type="protein sequence ID" value="KAL2550696.1"/>
    <property type="molecule type" value="Genomic_DNA"/>
</dbReference>
<organism evidence="1 2">
    <name type="scientific">Forsythia ovata</name>
    <dbReference type="NCBI Taxonomy" id="205694"/>
    <lineage>
        <taxon>Eukaryota</taxon>
        <taxon>Viridiplantae</taxon>
        <taxon>Streptophyta</taxon>
        <taxon>Embryophyta</taxon>
        <taxon>Tracheophyta</taxon>
        <taxon>Spermatophyta</taxon>
        <taxon>Magnoliopsida</taxon>
        <taxon>eudicotyledons</taxon>
        <taxon>Gunneridae</taxon>
        <taxon>Pentapetalae</taxon>
        <taxon>asterids</taxon>
        <taxon>lamiids</taxon>
        <taxon>Lamiales</taxon>
        <taxon>Oleaceae</taxon>
        <taxon>Forsythieae</taxon>
        <taxon>Forsythia</taxon>
    </lineage>
</organism>
<name>A0ABD1WLX6_9LAMI</name>
<dbReference type="Proteomes" id="UP001604277">
    <property type="component" value="Unassembled WGS sequence"/>
</dbReference>
<evidence type="ECO:0000313" key="2">
    <source>
        <dbReference type="Proteomes" id="UP001604277"/>
    </source>
</evidence>
<evidence type="ECO:0000313" key="1">
    <source>
        <dbReference type="EMBL" id="KAL2550696.1"/>
    </source>
</evidence>
<accession>A0ABD1WLX6</accession>
<keyword evidence="2" id="KW-1185">Reference proteome</keyword>